<dbReference type="EMBL" id="JGVK01000007">
    <property type="protein sequence ID" value="KEY91499.1"/>
    <property type="molecule type" value="Genomic_DNA"/>
</dbReference>
<dbReference type="Gene3D" id="1.10.150.520">
    <property type="match status" value="1"/>
</dbReference>
<name>A0A084CNX0_9GAMM</name>
<keyword evidence="4" id="KW-0460">Magnesium</keyword>
<dbReference type="Gene3D" id="3.40.50.1000">
    <property type="entry name" value="HAD superfamily/HAD-like"/>
    <property type="match status" value="1"/>
</dbReference>
<dbReference type="NCBIfam" id="TIGR01549">
    <property type="entry name" value="HAD-SF-IA-v1"/>
    <property type="match status" value="1"/>
</dbReference>
<dbReference type="AlphaFoldDB" id="A0A084CNX0"/>
<geneLocation type="plasmid" evidence="5">
    <name>pPB001</name>
</geneLocation>
<dbReference type="InterPro" id="IPR023214">
    <property type="entry name" value="HAD_sf"/>
</dbReference>
<proteinExistence type="predicted"/>
<dbReference type="Proteomes" id="UP000053784">
    <property type="component" value="Unassembled WGS sequence"/>
</dbReference>
<sequence length="231" mass="26807">MNVRGILLDLDNTLYCYNLAHDLALKKTFDEIIVKFNIDREFVFKAFNKAKIRTKTMLPISAAGHDRLLYFQNMFEILKINPLLFSYEASEIYWNHFFKNMLLTEDSLIFLKKTQKIPICLVTDLTASIQFRKIKRLKLDDRITSIVTSEEVGVEKPHPFPFLYGIKKLGCRLDEVIMIGDSLENDILGATSLGIKSFLINRNSHQDDKIKKNGSEHYTVNLLTEIEIDRL</sequence>
<dbReference type="GO" id="GO:0046872">
    <property type="term" value="F:metal ion binding"/>
    <property type="evidence" value="ECO:0007669"/>
    <property type="project" value="UniProtKB-KW"/>
</dbReference>
<comment type="caution">
    <text evidence="5">The sequence shown here is derived from an EMBL/GenBank/DDBJ whole genome shotgun (WGS) entry which is preliminary data.</text>
</comment>
<protein>
    <submittedName>
        <fullName evidence="5">HAD family hydrolase</fullName>
    </submittedName>
</protein>
<dbReference type="InterPro" id="IPR041492">
    <property type="entry name" value="HAD_2"/>
</dbReference>
<dbReference type="InterPro" id="IPR036412">
    <property type="entry name" value="HAD-like_sf"/>
</dbReference>
<keyword evidence="6" id="KW-1185">Reference proteome</keyword>
<dbReference type="PANTHER" id="PTHR46470">
    <property type="entry name" value="N-ACYLNEURAMINATE-9-PHOSPHATASE"/>
    <property type="match status" value="1"/>
</dbReference>
<keyword evidence="3 5" id="KW-0378">Hydrolase</keyword>
<dbReference type="InterPro" id="IPR051400">
    <property type="entry name" value="HAD-like_hydrolase"/>
</dbReference>
<dbReference type="Pfam" id="PF13419">
    <property type="entry name" value="HAD_2"/>
    <property type="match status" value="1"/>
</dbReference>
<gene>
    <name evidence="5" type="ORF">CF67_15016</name>
</gene>
<dbReference type="InterPro" id="IPR006439">
    <property type="entry name" value="HAD-SF_hydro_IA"/>
</dbReference>
<dbReference type="eggNOG" id="COG0546">
    <property type="taxonomic scope" value="Bacteria"/>
</dbReference>
<evidence type="ECO:0000313" key="5">
    <source>
        <dbReference type="EMBL" id="KEY91499.1"/>
    </source>
</evidence>
<dbReference type="PANTHER" id="PTHR46470:SF2">
    <property type="entry name" value="GLYCERALDEHYDE 3-PHOSPHATE PHOSPHATASE"/>
    <property type="match status" value="1"/>
</dbReference>
<reference evidence="5 6" key="1">
    <citation type="submission" date="2014-03" db="EMBL/GenBank/DDBJ databases">
        <title>Selection and divergence in the genomes of co-occurring obligate luminous symbionts with specific hosts.</title>
        <authorList>
            <person name="Hendry T.A."/>
            <person name="de Wet J.R."/>
            <person name="Dunlap P.V."/>
        </authorList>
    </citation>
    <scope>NUCLEOTIDE SEQUENCE [LARGE SCALE GENOMIC DNA]</scope>
    <source>
        <strain evidence="5 6">Ppalp.1</strain>
        <plasmid evidence="5">pPB001</plasmid>
    </source>
</reference>
<dbReference type="SFLD" id="SFLDG01129">
    <property type="entry name" value="C1.5:_HAD__Beta-PGM__Phosphata"/>
    <property type="match status" value="1"/>
</dbReference>
<evidence type="ECO:0000256" key="1">
    <source>
        <dbReference type="ARBA" id="ARBA00001946"/>
    </source>
</evidence>
<dbReference type="GO" id="GO:0016791">
    <property type="term" value="F:phosphatase activity"/>
    <property type="evidence" value="ECO:0007669"/>
    <property type="project" value="TreeGrafter"/>
</dbReference>
<evidence type="ECO:0000313" key="6">
    <source>
        <dbReference type="Proteomes" id="UP000053784"/>
    </source>
</evidence>
<dbReference type="SUPFAM" id="SSF56784">
    <property type="entry name" value="HAD-like"/>
    <property type="match status" value="1"/>
</dbReference>
<evidence type="ECO:0000256" key="4">
    <source>
        <dbReference type="ARBA" id="ARBA00022842"/>
    </source>
</evidence>
<keyword evidence="2" id="KW-0479">Metal-binding</keyword>
<organism evidence="5 6">
    <name type="scientific">Candidatus Photodesmus blepharonis</name>
    <dbReference type="NCBI Taxonomy" id="1179155"/>
    <lineage>
        <taxon>Bacteria</taxon>
        <taxon>Pseudomonadati</taxon>
        <taxon>Pseudomonadota</taxon>
        <taxon>Gammaproteobacteria</taxon>
        <taxon>Vibrionales</taxon>
        <taxon>Vibrionaceae</taxon>
        <taxon>Candidatus Photodesmus</taxon>
    </lineage>
</organism>
<evidence type="ECO:0000256" key="3">
    <source>
        <dbReference type="ARBA" id="ARBA00022801"/>
    </source>
</evidence>
<dbReference type="SFLD" id="SFLDS00003">
    <property type="entry name" value="Haloacid_Dehalogenase"/>
    <property type="match status" value="1"/>
</dbReference>
<accession>A0A084CNX0</accession>
<dbReference type="GO" id="GO:0044281">
    <property type="term" value="P:small molecule metabolic process"/>
    <property type="evidence" value="ECO:0007669"/>
    <property type="project" value="UniProtKB-ARBA"/>
</dbReference>
<comment type="cofactor">
    <cofactor evidence="1">
        <name>Mg(2+)</name>
        <dbReference type="ChEBI" id="CHEBI:18420"/>
    </cofactor>
</comment>
<evidence type="ECO:0000256" key="2">
    <source>
        <dbReference type="ARBA" id="ARBA00022723"/>
    </source>
</evidence>
<keyword evidence="5" id="KW-0614">Plasmid</keyword>